<name>V8N1S1_OPHHA</name>
<reference evidence="1 2" key="1">
    <citation type="journal article" date="2013" name="Proc. Natl. Acad. Sci. U.S.A.">
        <title>The king cobra genome reveals dynamic gene evolution and adaptation in the snake venom system.</title>
        <authorList>
            <person name="Vonk F.J."/>
            <person name="Casewell N.R."/>
            <person name="Henkel C.V."/>
            <person name="Heimberg A.M."/>
            <person name="Jansen H.J."/>
            <person name="McCleary R.J."/>
            <person name="Kerkkamp H.M."/>
            <person name="Vos R.A."/>
            <person name="Guerreiro I."/>
            <person name="Calvete J.J."/>
            <person name="Wuster W."/>
            <person name="Woods A.E."/>
            <person name="Logan J.M."/>
            <person name="Harrison R.A."/>
            <person name="Castoe T.A."/>
            <person name="de Koning A.P."/>
            <person name="Pollock D.D."/>
            <person name="Yandell M."/>
            <person name="Calderon D."/>
            <person name="Renjifo C."/>
            <person name="Currier R.B."/>
            <person name="Salgado D."/>
            <person name="Pla D."/>
            <person name="Sanz L."/>
            <person name="Hyder A.S."/>
            <person name="Ribeiro J.M."/>
            <person name="Arntzen J.W."/>
            <person name="van den Thillart G.E."/>
            <person name="Boetzer M."/>
            <person name="Pirovano W."/>
            <person name="Dirks R.P."/>
            <person name="Spaink H.P."/>
            <person name="Duboule D."/>
            <person name="McGlinn E."/>
            <person name="Kini R.M."/>
            <person name="Richardson M.K."/>
        </authorList>
    </citation>
    <scope>NUCLEOTIDE SEQUENCE</scope>
    <source>
        <tissue evidence="1">Blood</tissue>
    </source>
</reference>
<dbReference type="InterPro" id="IPR008996">
    <property type="entry name" value="IL1/FGF"/>
</dbReference>
<sequence>ERRAVAIYGPALGTEEPPLLVRPHPSSGDKRQGAETNRVADKLFIFRTDLLICGFVVFGEPGQSSGAASLLARLTFDPFGKSRGQDWSPPGHLSLVLQTFVPVCVRACVRVCVQVHPWPDPRLLRSSPPAEPQLKGIVTRLFSQQEFFLQMHPDGTIDGTKDENSDYSSGLGGFGVSFPPFKRGRGSRGARGSCCLPGDQCSPFKQTILSCRLIPPLL</sequence>
<comment type="caution">
    <text evidence="1">The sequence shown here is derived from an EMBL/GenBank/DDBJ whole genome shotgun (WGS) entry which is preliminary data.</text>
</comment>
<dbReference type="EMBL" id="AZIM01033393">
    <property type="protein sequence ID" value="ETE56224.1"/>
    <property type="molecule type" value="Genomic_DNA"/>
</dbReference>
<organism evidence="1 2">
    <name type="scientific">Ophiophagus hannah</name>
    <name type="common">King cobra</name>
    <name type="synonym">Naja hannah</name>
    <dbReference type="NCBI Taxonomy" id="8665"/>
    <lineage>
        <taxon>Eukaryota</taxon>
        <taxon>Metazoa</taxon>
        <taxon>Chordata</taxon>
        <taxon>Craniata</taxon>
        <taxon>Vertebrata</taxon>
        <taxon>Euteleostomi</taxon>
        <taxon>Lepidosauria</taxon>
        <taxon>Squamata</taxon>
        <taxon>Bifurcata</taxon>
        <taxon>Unidentata</taxon>
        <taxon>Episquamata</taxon>
        <taxon>Toxicofera</taxon>
        <taxon>Serpentes</taxon>
        <taxon>Colubroidea</taxon>
        <taxon>Elapidae</taxon>
        <taxon>Elapinae</taxon>
        <taxon>Ophiophagus</taxon>
    </lineage>
</organism>
<keyword evidence="2" id="KW-1185">Reference proteome</keyword>
<protein>
    <submittedName>
        <fullName evidence="1">Fibroblast growth factor 12</fullName>
    </submittedName>
</protein>
<dbReference type="SUPFAM" id="SSF50353">
    <property type="entry name" value="Cytokine"/>
    <property type="match status" value="1"/>
</dbReference>
<dbReference type="Gene3D" id="2.80.10.50">
    <property type="match status" value="1"/>
</dbReference>
<evidence type="ECO:0000313" key="1">
    <source>
        <dbReference type="EMBL" id="ETE56224.1"/>
    </source>
</evidence>
<proteinExistence type="predicted"/>
<feature type="non-terminal residue" evidence="1">
    <location>
        <position position="1"/>
    </location>
</feature>
<gene>
    <name evidence="1" type="primary">FGF12</name>
    <name evidence="1" type="ORF">L345_18065</name>
</gene>
<evidence type="ECO:0000313" key="2">
    <source>
        <dbReference type="Proteomes" id="UP000018936"/>
    </source>
</evidence>
<dbReference type="Proteomes" id="UP000018936">
    <property type="component" value="Unassembled WGS sequence"/>
</dbReference>
<dbReference type="AlphaFoldDB" id="V8N1S1"/>
<accession>V8N1S1</accession>